<evidence type="ECO:0000313" key="1">
    <source>
        <dbReference type="EMBL" id="GFH07816.1"/>
    </source>
</evidence>
<gene>
    <name evidence="1" type="ORF">HaLaN_02676</name>
</gene>
<comment type="caution">
    <text evidence="1">The sequence shown here is derived from an EMBL/GenBank/DDBJ whole genome shotgun (WGS) entry which is preliminary data.</text>
</comment>
<protein>
    <submittedName>
        <fullName evidence="1">Uncharacterized protein</fullName>
    </submittedName>
</protein>
<keyword evidence="2" id="KW-1185">Reference proteome</keyword>
<dbReference type="Proteomes" id="UP000485058">
    <property type="component" value="Unassembled WGS sequence"/>
</dbReference>
<evidence type="ECO:0000313" key="2">
    <source>
        <dbReference type="Proteomes" id="UP000485058"/>
    </source>
</evidence>
<proteinExistence type="predicted"/>
<name>A0A699YLM3_HAELA</name>
<dbReference type="AlphaFoldDB" id="A0A699YLM3"/>
<dbReference type="EMBL" id="BLLF01000117">
    <property type="protein sequence ID" value="GFH07816.1"/>
    <property type="molecule type" value="Genomic_DNA"/>
</dbReference>
<sequence length="59" mass="6148">MPPPNGLPCAVAMAGKSNIGEKRLEELKKECVASSKGSASSRCCCTHRHTASGSASRRC</sequence>
<accession>A0A699YLM3</accession>
<organism evidence="1 2">
    <name type="scientific">Haematococcus lacustris</name>
    <name type="common">Green alga</name>
    <name type="synonym">Haematococcus pluvialis</name>
    <dbReference type="NCBI Taxonomy" id="44745"/>
    <lineage>
        <taxon>Eukaryota</taxon>
        <taxon>Viridiplantae</taxon>
        <taxon>Chlorophyta</taxon>
        <taxon>core chlorophytes</taxon>
        <taxon>Chlorophyceae</taxon>
        <taxon>CS clade</taxon>
        <taxon>Chlamydomonadales</taxon>
        <taxon>Haematococcaceae</taxon>
        <taxon>Haematococcus</taxon>
    </lineage>
</organism>
<reference evidence="1 2" key="1">
    <citation type="submission" date="2020-02" db="EMBL/GenBank/DDBJ databases">
        <title>Draft genome sequence of Haematococcus lacustris strain NIES-144.</title>
        <authorList>
            <person name="Morimoto D."/>
            <person name="Nakagawa S."/>
            <person name="Yoshida T."/>
            <person name="Sawayama S."/>
        </authorList>
    </citation>
    <scope>NUCLEOTIDE SEQUENCE [LARGE SCALE GENOMIC DNA]</scope>
    <source>
        <strain evidence="1 2">NIES-144</strain>
    </source>
</reference>